<dbReference type="InterPro" id="IPR033308">
    <property type="entry name" value="PGAP5/Cdc1/Ted1"/>
</dbReference>
<keyword evidence="3 5" id="KW-1133">Transmembrane helix</keyword>
<keyword evidence="8" id="KW-1185">Reference proteome</keyword>
<organism evidence="7 8">
    <name type="scientific">Chenopodium quinoa</name>
    <name type="common">Quinoa</name>
    <dbReference type="NCBI Taxonomy" id="63459"/>
    <lineage>
        <taxon>Eukaryota</taxon>
        <taxon>Viridiplantae</taxon>
        <taxon>Streptophyta</taxon>
        <taxon>Embryophyta</taxon>
        <taxon>Tracheophyta</taxon>
        <taxon>Spermatophyta</taxon>
        <taxon>Magnoliopsida</taxon>
        <taxon>eudicotyledons</taxon>
        <taxon>Gunneridae</taxon>
        <taxon>Pentapetalae</taxon>
        <taxon>Caryophyllales</taxon>
        <taxon>Chenopodiaceae</taxon>
        <taxon>Chenopodioideae</taxon>
        <taxon>Atripliceae</taxon>
        <taxon>Chenopodium</taxon>
    </lineage>
</organism>
<evidence type="ECO:0000313" key="8">
    <source>
        <dbReference type="Proteomes" id="UP000596660"/>
    </source>
</evidence>
<dbReference type="OMA" id="MARHIEY"/>
<dbReference type="GO" id="GO:0016787">
    <property type="term" value="F:hydrolase activity"/>
    <property type="evidence" value="ECO:0007669"/>
    <property type="project" value="InterPro"/>
</dbReference>
<dbReference type="Proteomes" id="UP000596660">
    <property type="component" value="Unplaced"/>
</dbReference>
<dbReference type="PANTHER" id="PTHR13315">
    <property type="entry name" value="METALLO PHOSPHOESTERASE RELATED"/>
    <property type="match status" value="1"/>
</dbReference>
<evidence type="ECO:0000256" key="4">
    <source>
        <dbReference type="ARBA" id="ARBA00023136"/>
    </source>
</evidence>
<dbReference type="InterPro" id="IPR004843">
    <property type="entry name" value="Calcineurin-like_PHP"/>
</dbReference>
<proteinExistence type="predicted"/>
<dbReference type="InterPro" id="IPR029052">
    <property type="entry name" value="Metallo-depent_PP-like"/>
</dbReference>
<evidence type="ECO:0000256" key="3">
    <source>
        <dbReference type="ARBA" id="ARBA00022989"/>
    </source>
</evidence>
<dbReference type="SUPFAM" id="SSF56300">
    <property type="entry name" value="Metallo-dependent phosphatases"/>
    <property type="match status" value="1"/>
</dbReference>
<dbReference type="EnsemblPlants" id="AUR62001377-RA">
    <property type="protein sequence ID" value="AUR62001377-RA:cds"/>
    <property type="gene ID" value="AUR62001377"/>
</dbReference>
<protein>
    <recommendedName>
        <fullName evidence="6">Calcineurin-like phosphoesterase domain-containing protein</fullName>
    </recommendedName>
</protein>
<name>A0A803KQS1_CHEQI</name>
<dbReference type="FunFam" id="3.60.21.10:FF:000050">
    <property type="entry name" value="Calcineurin-like metallo-phosphoesterase superfamily protein"/>
    <property type="match status" value="1"/>
</dbReference>
<dbReference type="AlphaFoldDB" id="A0A803KQS1"/>
<dbReference type="GO" id="GO:0006506">
    <property type="term" value="P:GPI anchor biosynthetic process"/>
    <property type="evidence" value="ECO:0007669"/>
    <property type="project" value="InterPro"/>
</dbReference>
<sequence length="541" mass="61594">MLSIVEMCDPEVVEASTVWHGLKVANEAGLRRVIVETRQPLTTPSFEEKKQRDLSIGAIPSEFVKVAVITDPQLMDRTSHDFGPKSVALEIATFYSDLYMRRAFLSSILPFKPDAILFLGDYFDGGITYILLVNRWQESLSRFKHIFDLGKHGRTKDIPLYYIPGNHDIGYAGHLFHKPEIIERYEGIFGKRNYNFTIGKVDFVAIDAQTIDGDIKDNTTSFTWSFVDGFSMGGRTNPRVLLTHIPLYRPDWTPCGPYRSSEVINQRISRSAYDQRILYQNYVTKESSEHILDSIQPVLVLSGHDHEQCTVNHDTKYGTVKEHTLGTVSWQQGNFYPSFMLLSVGNFTHTNGSSQEPIILSQLCFLPTQLFIYIWYIILFVITILALSILPTHDINLHFGNLMTKINKLVREDLFSSSRKEKNEDENCEYEMMWDAEGSLHVIKKHSKAPLVVSKETSSTERGNAVMRAARKQMVLEQEGATKVDISGDPGSDVKNLTRSSKSLMRLMLQRCILVLGMVLVIAVVNVPLYMMLLFKDWAEQ</sequence>
<dbReference type="PANTHER" id="PTHR13315:SF4">
    <property type="entry name" value="METALLOPHOSPHOESTERASE, ISOFORM E"/>
    <property type="match status" value="1"/>
</dbReference>
<keyword evidence="4 5" id="KW-0472">Membrane</keyword>
<dbReference type="GO" id="GO:0016020">
    <property type="term" value="C:membrane"/>
    <property type="evidence" value="ECO:0007669"/>
    <property type="project" value="UniProtKB-SubCell"/>
</dbReference>
<dbReference type="CDD" id="cd07384">
    <property type="entry name" value="MPP_Cdc1_like"/>
    <property type="match status" value="1"/>
</dbReference>
<reference evidence="7" key="2">
    <citation type="submission" date="2021-03" db="UniProtKB">
        <authorList>
            <consortium name="EnsemblPlants"/>
        </authorList>
    </citation>
    <scope>IDENTIFICATION</scope>
</reference>
<evidence type="ECO:0000259" key="6">
    <source>
        <dbReference type="Pfam" id="PF00149"/>
    </source>
</evidence>
<evidence type="ECO:0000256" key="2">
    <source>
        <dbReference type="ARBA" id="ARBA00022692"/>
    </source>
</evidence>
<feature type="transmembrane region" description="Helical" evidence="5">
    <location>
        <begin position="512"/>
        <end position="535"/>
    </location>
</feature>
<dbReference type="GO" id="GO:0005783">
    <property type="term" value="C:endoplasmic reticulum"/>
    <property type="evidence" value="ECO:0007669"/>
    <property type="project" value="TreeGrafter"/>
</dbReference>
<dbReference type="Gramene" id="AUR62001377-RA">
    <property type="protein sequence ID" value="AUR62001377-RA:cds"/>
    <property type="gene ID" value="AUR62001377"/>
</dbReference>
<keyword evidence="2 5" id="KW-0812">Transmembrane</keyword>
<feature type="transmembrane region" description="Helical" evidence="5">
    <location>
        <begin position="370"/>
        <end position="390"/>
    </location>
</feature>
<feature type="domain" description="Calcineurin-like phosphoesterase" evidence="6">
    <location>
        <begin position="65"/>
        <end position="307"/>
    </location>
</feature>
<evidence type="ECO:0000256" key="1">
    <source>
        <dbReference type="ARBA" id="ARBA00004141"/>
    </source>
</evidence>
<dbReference type="Pfam" id="PF00149">
    <property type="entry name" value="Metallophos"/>
    <property type="match status" value="1"/>
</dbReference>
<dbReference type="Gene3D" id="3.60.21.10">
    <property type="match status" value="1"/>
</dbReference>
<comment type="subcellular location">
    <subcellularLocation>
        <location evidence="1">Membrane</location>
        <topology evidence="1">Multi-pass membrane protein</topology>
    </subcellularLocation>
</comment>
<evidence type="ECO:0000313" key="7">
    <source>
        <dbReference type="EnsemblPlants" id="AUR62001377-RA:cds"/>
    </source>
</evidence>
<evidence type="ECO:0000256" key="5">
    <source>
        <dbReference type="SAM" id="Phobius"/>
    </source>
</evidence>
<accession>A0A803KQS1</accession>
<reference evidence="7" key="1">
    <citation type="journal article" date="2017" name="Nature">
        <title>The genome of Chenopodium quinoa.</title>
        <authorList>
            <person name="Jarvis D.E."/>
            <person name="Ho Y.S."/>
            <person name="Lightfoot D.J."/>
            <person name="Schmoeckel S.M."/>
            <person name="Li B."/>
            <person name="Borm T.J.A."/>
            <person name="Ohyanagi H."/>
            <person name="Mineta K."/>
            <person name="Michell C.T."/>
            <person name="Saber N."/>
            <person name="Kharbatia N.M."/>
            <person name="Rupper R.R."/>
            <person name="Sharp A.R."/>
            <person name="Dally N."/>
            <person name="Boughton B.A."/>
            <person name="Woo Y.H."/>
            <person name="Gao G."/>
            <person name="Schijlen E.G.W.M."/>
            <person name="Guo X."/>
            <person name="Momin A.A."/>
            <person name="Negrao S."/>
            <person name="Al-Babili S."/>
            <person name="Gehring C."/>
            <person name="Roessner U."/>
            <person name="Jung C."/>
            <person name="Murphy K."/>
            <person name="Arold S.T."/>
            <person name="Gojobori T."/>
            <person name="van der Linden C.G."/>
            <person name="van Loo E.N."/>
            <person name="Jellen E.N."/>
            <person name="Maughan P.J."/>
            <person name="Tester M."/>
        </authorList>
    </citation>
    <scope>NUCLEOTIDE SEQUENCE [LARGE SCALE GENOMIC DNA]</scope>
    <source>
        <strain evidence="7">cv. PI 614886</strain>
    </source>
</reference>